<dbReference type="GO" id="GO:0005576">
    <property type="term" value="C:extracellular region"/>
    <property type="evidence" value="ECO:0007669"/>
    <property type="project" value="UniProtKB-SubCell"/>
</dbReference>
<feature type="region of interest" description="Disordered" evidence="1">
    <location>
        <begin position="245"/>
        <end position="269"/>
    </location>
</feature>
<protein>
    <recommendedName>
        <fullName evidence="3">SCP domain-containing protein</fullName>
    </recommendedName>
</protein>
<feature type="signal peptide" evidence="2">
    <location>
        <begin position="1"/>
        <end position="20"/>
    </location>
</feature>
<organism evidence="4 5">
    <name type="scientific">Apolygus lucorum</name>
    <name type="common">Small green plant bug</name>
    <name type="synonym">Lygocoris lucorum</name>
    <dbReference type="NCBI Taxonomy" id="248454"/>
    <lineage>
        <taxon>Eukaryota</taxon>
        <taxon>Metazoa</taxon>
        <taxon>Ecdysozoa</taxon>
        <taxon>Arthropoda</taxon>
        <taxon>Hexapoda</taxon>
        <taxon>Insecta</taxon>
        <taxon>Pterygota</taxon>
        <taxon>Neoptera</taxon>
        <taxon>Paraneoptera</taxon>
        <taxon>Hemiptera</taxon>
        <taxon>Heteroptera</taxon>
        <taxon>Panheteroptera</taxon>
        <taxon>Cimicomorpha</taxon>
        <taxon>Miridae</taxon>
        <taxon>Mirini</taxon>
        <taxon>Apolygus</taxon>
    </lineage>
</organism>
<dbReference type="AlphaFoldDB" id="A0A6A4IUM5"/>
<dbReference type="SUPFAM" id="SSF55797">
    <property type="entry name" value="PR-1-like"/>
    <property type="match status" value="1"/>
</dbReference>
<dbReference type="InterPro" id="IPR018244">
    <property type="entry name" value="Allrgn_V5/Tpx1_CS"/>
</dbReference>
<name>A0A6A4IUM5_APOLU</name>
<dbReference type="InterPro" id="IPR035940">
    <property type="entry name" value="CAP_sf"/>
</dbReference>
<dbReference type="InterPro" id="IPR001283">
    <property type="entry name" value="CRISP-related"/>
</dbReference>
<evidence type="ECO:0000313" key="5">
    <source>
        <dbReference type="Proteomes" id="UP000466442"/>
    </source>
</evidence>
<dbReference type="PANTHER" id="PTHR10334">
    <property type="entry name" value="CYSTEINE-RICH SECRETORY PROTEIN-RELATED"/>
    <property type="match status" value="1"/>
</dbReference>
<evidence type="ECO:0000256" key="2">
    <source>
        <dbReference type="SAM" id="SignalP"/>
    </source>
</evidence>
<feature type="domain" description="SCP" evidence="3">
    <location>
        <begin position="79"/>
        <end position="237"/>
    </location>
</feature>
<feature type="chain" id="PRO_5043702955" description="SCP domain-containing protein" evidence="2">
    <location>
        <begin position="21"/>
        <end position="269"/>
    </location>
</feature>
<evidence type="ECO:0000256" key="1">
    <source>
        <dbReference type="SAM" id="MobiDB-lite"/>
    </source>
</evidence>
<evidence type="ECO:0000259" key="3">
    <source>
        <dbReference type="SMART" id="SM00198"/>
    </source>
</evidence>
<dbReference type="PRINTS" id="PR00837">
    <property type="entry name" value="V5TPXLIKE"/>
</dbReference>
<dbReference type="CDD" id="cd05380">
    <property type="entry name" value="CAP_euk"/>
    <property type="match status" value="1"/>
</dbReference>
<dbReference type="PRINTS" id="PR00838">
    <property type="entry name" value="V5ALLERGEN"/>
</dbReference>
<keyword evidence="2" id="KW-0732">Signal</keyword>
<dbReference type="Pfam" id="PF00188">
    <property type="entry name" value="CAP"/>
    <property type="match status" value="1"/>
</dbReference>
<keyword evidence="5" id="KW-1185">Reference proteome</keyword>
<sequence>MRAALFAIVLTICGIGLTSSRHHSHKRHHSHERHHGKVDWCSKELKCIHANGIVNRNTMCKYPTESDECTNLVDVQTQQSRDLMLHLHNEFRNKLAGGNITHWPKAANMMEMTWDDEVESVANRWAMQCKEKIHDKCRRTQTYKHVGQNVGRDKDYDFNENSMEKNFKGWKNEVSRISNPKRLIKSYHRGNHWGHFTQVIWAESSKLGCGSVRYEGEDDSKISVDVCNYAPAGNMRSKRIYIKGEPASKCPKGSHRSKRYPNLCAKSKH</sequence>
<gene>
    <name evidence="4" type="ORF">GE061_005300</name>
</gene>
<proteinExistence type="predicted"/>
<accession>A0A6A4IUM5</accession>
<evidence type="ECO:0000313" key="4">
    <source>
        <dbReference type="EMBL" id="KAF6200853.1"/>
    </source>
</evidence>
<dbReference type="EMBL" id="WIXP02000013">
    <property type="protein sequence ID" value="KAF6200853.1"/>
    <property type="molecule type" value="Genomic_DNA"/>
</dbReference>
<dbReference type="Gene3D" id="3.40.33.10">
    <property type="entry name" value="CAP"/>
    <property type="match status" value="1"/>
</dbReference>
<reference evidence="4" key="1">
    <citation type="journal article" date="2021" name="Mol. Ecol. Resour.">
        <title>Apolygus lucorum genome provides insights into omnivorousness and mesophyll feeding.</title>
        <authorList>
            <person name="Liu Y."/>
            <person name="Liu H."/>
            <person name="Wang H."/>
            <person name="Huang T."/>
            <person name="Liu B."/>
            <person name="Yang B."/>
            <person name="Yin L."/>
            <person name="Li B."/>
            <person name="Zhang Y."/>
            <person name="Zhang S."/>
            <person name="Jiang F."/>
            <person name="Zhang X."/>
            <person name="Ren Y."/>
            <person name="Wang B."/>
            <person name="Wang S."/>
            <person name="Lu Y."/>
            <person name="Wu K."/>
            <person name="Fan W."/>
            <person name="Wang G."/>
        </authorList>
    </citation>
    <scope>NUCLEOTIDE SEQUENCE</scope>
    <source>
        <strain evidence="4">12Hb</strain>
    </source>
</reference>
<comment type="caution">
    <text evidence="4">The sequence shown here is derived from an EMBL/GenBank/DDBJ whole genome shotgun (WGS) entry which is preliminary data.</text>
</comment>
<dbReference type="Proteomes" id="UP000466442">
    <property type="component" value="Unassembled WGS sequence"/>
</dbReference>
<dbReference type="InterPro" id="IPR002413">
    <property type="entry name" value="V5_allergen-like"/>
</dbReference>
<dbReference type="OrthoDB" id="6623185at2759"/>
<dbReference type="PROSITE" id="PS01009">
    <property type="entry name" value="CRISP_1"/>
    <property type="match status" value="1"/>
</dbReference>
<dbReference type="InterPro" id="IPR014044">
    <property type="entry name" value="CAP_dom"/>
</dbReference>
<dbReference type="SMART" id="SM00198">
    <property type="entry name" value="SCP"/>
    <property type="match status" value="1"/>
</dbReference>